<evidence type="ECO:0000313" key="10">
    <source>
        <dbReference type="Proteomes" id="UP001596410"/>
    </source>
</evidence>
<keyword evidence="6 8" id="KW-1133">Transmembrane helix</keyword>
<proteinExistence type="inferred from homology"/>
<comment type="subcellular location">
    <subcellularLocation>
        <location evidence="1">Cell membrane</location>
        <topology evidence="1">Multi-pass membrane protein</topology>
    </subcellularLocation>
</comment>
<name>A0ABW2ERW2_9BACI</name>
<evidence type="ECO:0000256" key="4">
    <source>
        <dbReference type="ARBA" id="ARBA00022475"/>
    </source>
</evidence>
<evidence type="ECO:0000256" key="1">
    <source>
        <dbReference type="ARBA" id="ARBA00004651"/>
    </source>
</evidence>
<dbReference type="Proteomes" id="UP001596410">
    <property type="component" value="Unassembled WGS sequence"/>
</dbReference>
<dbReference type="PANTHER" id="PTHR30047">
    <property type="entry name" value="HIGH-AFFINITY CHOLINE TRANSPORT PROTEIN-RELATED"/>
    <property type="match status" value="1"/>
</dbReference>
<keyword evidence="10" id="KW-1185">Reference proteome</keyword>
<sequence length="98" mass="10423">MSCSFLVTSADSSTYILASMTSNGTLTPPLLVKIVWGVLIAAIAGVLLLAGGLDALQTASLVAALPFTVIIIIFAYGFLKMIRKESLPEQKIKQNKRP</sequence>
<reference evidence="10" key="1">
    <citation type="journal article" date="2019" name="Int. J. Syst. Evol. Microbiol.">
        <title>The Global Catalogue of Microorganisms (GCM) 10K type strain sequencing project: providing services to taxonomists for standard genome sequencing and annotation.</title>
        <authorList>
            <consortium name="The Broad Institute Genomics Platform"/>
            <consortium name="The Broad Institute Genome Sequencing Center for Infectious Disease"/>
            <person name="Wu L."/>
            <person name="Ma J."/>
        </authorList>
    </citation>
    <scope>NUCLEOTIDE SEQUENCE [LARGE SCALE GENOMIC DNA]</scope>
    <source>
        <strain evidence="10">CGMCC 4.1621</strain>
    </source>
</reference>
<gene>
    <name evidence="9" type="ORF">ACFQIC_17715</name>
</gene>
<evidence type="ECO:0000313" key="9">
    <source>
        <dbReference type="EMBL" id="MFC7063650.1"/>
    </source>
</evidence>
<keyword evidence="4" id="KW-1003">Cell membrane</keyword>
<dbReference type="InterPro" id="IPR000060">
    <property type="entry name" value="BCCT_transptr"/>
</dbReference>
<keyword evidence="3" id="KW-0813">Transport</keyword>
<evidence type="ECO:0000256" key="2">
    <source>
        <dbReference type="ARBA" id="ARBA00005658"/>
    </source>
</evidence>
<keyword evidence="5 8" id="KW-0812">Transmembrane</keyword>
<feature type="transmembrane region" description="Helical" evidence="8">
    <location>
        <begin position="59"/>
        <end position="79"/>
    </location>
</feature>
<dbReference type="EMBL" id="JBHSZV010000051">
    <property type="protein sequence ID" value="MFC7063650.1"/>
    <property type="molecule type" value="Genomic_DNA"/>
</dbReference>
<dbReference type="RefSeq" id="WP_204711070.1">
    <property type="nucleotide sequence ID" value="NZ_JBHSZV010000051.1"/>
</dbReference>
<dbReference type="Pfam" id="PF02028">
    <property type="entry name" value="BCCT"/>
    <property type="match status" value="1"/>
</dbReference>
<comment type="caution">
    <text evidence="9">The sequence shown here is derived from an EMBL/GenBank/DDBJ whole genome shotgun (WGS) entry which is preliminary data.</text>
</comment>
<organism evidence="9 10">
    <name type="scientific">Halobacillus seohaensis</name>
    <dbReference type="NCBI Taxonomy" id="447421"/>
    <lineage>
        <taxon>Bacteria</taxon>
        <taxon>Bacillati</taxon>
        <taxon>Bacillota</taxon>
        <taxon>Bacilli</taxon>
        <taxon>Bacillales</taxon>
        <taxon>Bacillaceae</taxon>
        <taxon>Halobacillus</taxon>
    </lineage>
</organism>
<protein>
    <submittedName>
        <fullName evidence="9">BCCT family transporter</fullName>
    </submittedName>
</protein>
<accession>A0ABW2ERW2</accession>
<evidence type="ECO:0000256" key="5">
    <source>
        <dbReference type="ARBA" id="ARBA00022692"/>
    </source>
</evidence>
<evidence type="ECO:0000256" key="8">
    <source>
        <dbReference type="SAM" id="Phobius"/>
    </source>
</evidence>
<comment type="similarity">
    <text evidence="2">Belongs to the BCCT transporter (TC 2.A.15) family.</text>
</comment>
<evidence type="ECO:0000256" key="3">
    <source>
        <dbReference type="ARBA" id="ARBA00022448"/>
    </source>
</evidence>
<feature type="transmembrane region" description="Helical" evidence="8">
    <location>
        <begin position="30"/>
        <end position="53"/>
    </location>
</feature>
<dbReference type="PANTHER" id="PTHR30047:SF7">
    <property type="entry name" value="HIGH-AFFINITY CHOLINE TRANSPORT PROTEIN"/>
    <property type="match status" value="1"/>
</dbReference>
<evidence type="ECO:0000256" key="6">
    <source>
        <dbReference type="ARBA" id="ARBA00022989"/>
    </source>
</evidence>
<evidence type="ECO:0000256" key="7">
    <source>
        <dbReference type="ARBA" id="ARBA00023136"/>
    </source>
</evidence>
<keyword evidence="7 8" id="KW-0472">Membrane</keyword>